<reference evidence="2 3" key="1">
    <citation type="submission" date="2020-12" db="EMBL/GenBank/DDBJ databases">
        <title>Metabolic potential, ecology and presence of endohyphal bacteria is reflected in genomic diversity of Mucoromycotina.</title>
        <authorList>
            <person name="Muszewska A."/>
            <person name="Okrasinska A."/>
            <person name="Steczkiewicz K."/>
            <person name="Drgas O."/>
            <person name="Orlowska M."/>
            <person name="Perlinska-Lenart U."/>
            <person name="Aleksandrzak-Piekarczyk T."/>
            <person name="Szatraj K."/>
            <person name="Zielenkiewicz U."/>
            <person name="Pilsyk S."/>
            <person name="Malc E."/>
            <person name="Mieczkowski P."/>
            <person name="Kruszewska J.S."/>
            <person name="Biernat P."/>
            <person name="Pawlowska J."/>
        </authorList>
    </citation>
    <scope>NUCLEOTIDE SEQUENCE [LARGE SCALE GENOMIC DNA]</scope>
    <source>
        <strain evidence="2 3">CBS 142.35</strain>
    </source>
</reference>
<name>A0A8H7S8M0_9FUNG</name>
<evidence type="ECO:0000313" key="2">
    <source>
        <dbReference type="EMBL" id="KAG2223483.1"/>
    </source>
</evidence>
<proteinExistence type="predicted"/>
<comment type="caution">
    <text evidence="2">The sequence shown here is derived from an EMBL/GenBank/DDBJ whole genome shotgun (WGS) entry which is preliminary data.</text>
</comment>
<organism evidence="2 3">
    <name type="scientific">Circinella minor</name>
    <dbReference type="NCBI Taxonomy" id="1195481"/>
    <lineage>
        <taxon>Eukaryota</taxon>
        <taxon>Fungi</taxon>
        <taxon>Fungi incertae sedis</taxon>
        <taxon>Mucoromycota</taxon>
        <taxon>Mucoromycotina</taxon>
        <taxon>Mucoromycetes</taxon>
        <taxon>Mucorales</taxon>
        <taxon>Lichtheimiaceae</taxon>
        <taxon>Circinella</taxon>
    </lineage>
</organism>
<sequence length="164" mass="18893">MTLPSTPSSTAVSNSNQGTNIPSIRLWLQTLLTTRTGPGELRHTVVTLTSYMTISILAFCTVTTLFCFFIAVTVFDDLVRKTAPSQLWQKTKNRGLRMVDWVSILDQVKVQLIHLAEFEQEKRESWPFNQIDSDRFHDLVTAVTEYLNDYIHTNRSQQQQKQQQ</sequence>
<evidence type="ECO:0000313" key="3">
    <source>
        <dbReference type="Proteomes" id="UP000646827"/>
    </source>
</evidence>
<feature type="transmembrane region" description="Helical" evidence="1">
    <location>
        <begin position="51"/>
        <end position="75"/>
    </location>
</feature>
<dbReference type="AlphaFoldDB" id="A0A8H7S8M0"/>
<protein>
    <submittedName>
        <fullName evidence="2">Uncharacterized protein</fullName>
    </submittedName>
</protein>
<keyword evidence="1" id="KW-0812">Transmembrane</keyword>
<keyword evidence="1" id="KW-0472">Membrane</keyword>
<dbReference type="Proteomes" id="UP000646827">
    <property type="component" value="Unassembled WGS sequence"/>
</dbReference>
<dbReference type="OrthoDB" id="2275136at2759"/>
<evidence type="ECO:0000256" key="1">
    <source>
        <dbReference type="SAM" id="Phobius"/>
    </source>
</evidence>
<dbReference type="EMBL" id="JAEPRB010000060">
    <property type="protein sequence ID" value="KAG2223483.1"/>
    <property type="molecule type" value="Genomic_DNA"/>
</dbReference>
<gene>
    <name evidence="2" type="ORF">INT45_001231</name>
</gene>
<keyword evidence="1" id="KW-1133">Transmembrane helix</keyword>
<accession>A0A8H7S8M0</accession>
<keyword evidence="3" id="KW-1185">Reference proteome</keyword>